<dbReference type="EMBL" id="BMLB01000003">
    <property type="protein sequence ID" value="GGK67230.1"/>
    <property type="molecule type" value="Genomic_DNA"/>
</dbReference>
<dbReference type="PANTHER" id="PTHR47505">
    <property type="entry name" value="DNA UTILIZATION PROTEIN YHGH"/>
    <property type="match status" value="1"/>
</dbReference>
<evidence type="ECO:0000256" key="2">
    <source>
        <dbReference type="SAM" id="MobiDB-lite"/>
    </source>
</evidence>
<sequence>MTACRTLRGMPWRPWEDVLALVELAAPSACAGCGRAGLRWCPACAADLAGTAPRTWTPTPRPPGFPPTWAGPAYEGAVRAAVVAWKDGGRADLTGTVLAPVLRDVLAAALAASPDHRAAVARGSPVALVPAPSARRSTRQRGEHRVRSLAAAAVRGAGPLRVVDVLELSRRVADQAGLGAAQRRRNLQGAVRVRPRGTPAVAGLPCVLVDDVVTTGATLSECARALTVARSGPVVAVTVAATARRSRPSQAAAPAPAGRLSVPRRAD</sequence>
<organism evidence="3 4">
    <name type="scientific">Ornithinimicrobium pekingense</name>
    <dbReference type="NCBI Taxonomy" id="384677"/>
    <lineage>
        <taxon>Bacteria</taxon>
        <taxon>Bacillati</taxon>
        <taxon>Actinomycetota</taxon>
        <taxon>Actinomycetes</taxon>
        <taxon>Micrococcales</taxon>
        <taxon>Ornithinimicrobiaceae</taxon>
        <taxon>Ornithinimicrobium</taxon>
    </lineage>
</organism>
<name>A0ABQ2F6X1_9MICO</name>
<reference evidence="4" key="1">
    <citation type="journal article" date="2019" name="Int. J. Syst. Evol. Microbiol.">
        <title>The Global Catalogue of Microorganisms (GCM) 10K type strain sequencing project: providing services to taxonomists for standard genome sequencing and annotation.</title>
        <authorList>
            <consortium name="The Broad Institute Genomics Platform"/>
            <consortium name="The Broad Institute Genome Sequencing Center for Infectious Disease"/>
            <person name="Wu L."/>
            <person name="Ma J."/>
        </authorList>
    </citation>
    <scope>NUCLEOTIDE SEQUENCE [LARGE SCALE GENOMIC DNA]</scope>
    <source>
        <strain evidence="4">CGMCC 1.5362</strain>
    </source>
</reference>
<feature type="compositionally biased region" description="Low complexity" evidence="2">
    <location>
        <begin position="245"/>
        <end position="257"/>
    </location>
</feature>
<evidence type="ECO:0000313" key="3">
    <source>
        <dbReference type="EMBL" id="GGK67230.1"/>
    </source>
</evidence>
<evidence type="ECO:0000256" key="1">
    <source>
        <dbReference type="ARBA" id="ARBA00008007"/>
    </source>
</evidence>
<dbReference type="PANTHER" id="PTHR47505:SF1">
    <property type="entry name" value="DNA UTILIZATION PROTEIN YHGH"/>
    <property type="match status" value="1"/>
</dbReference>
<dbReference type="SUPFAM" id="SSF53271">
    <property type="entry name" value="PRTase-like"/>
    <property type="match status" value="1"/>
</dbReference>
<keyword evidence="4" id="KW-1185">Reference proteome</keyword>
<comment type="caution">
    <text evidence="3">The sequence shown here is derived from an EMBL/GenBank/DDBJ whole genome shotgun (WGS) entry which is preliminary data.</text>
</comment>
<evidence type="ECO:0000313" key="4">
    <source>
        <dbReference type="Proteomes" id="UP000662111"/>
    </source>
</evidence>
<evidence type="ECO:0008006" key="5">
    <source>
        <dbReference type="Google" id="ProtNLM"/>
    </source>
</evidence>
<gene>
    <name evidence="3" type="ORF">GCM10011509_14440</name>
</gene>
<dbReference type="Gene3D" id="3.40.50.2020">
    <property type="match status" value="1"/>
</dbReference>
<comment type="similarity">
    <text evidence="1">Belongs to the ComF/GntX family.</text>
</comment>
<accession>A0ABQ2F6X1</accession>
<dbReference type="CDD" id="cd06223">
    <property type="entry name" value="PRTases_typeI"/>
    <property type="match status" value="1"/>
</dbReference>
<dbReference type="InterPro" id="IPR051910">
    <property type="entry name" value="ComF/GntX_DNA_util-trans"/>
</dbReference>
<dbReference type="InterPro" id="IPR000836">
    <property type="entry name" value="PRTase_dom"/>
</dbReference>
<proteinExistence type="inferred from homology"/>
<dbReference type="InterPro" id="IPR029057">
    <property type="entry name" value="PRTase-like"/>
</dbReference>
<feature type="region of interest" description="Disordered" evidence="2">
    <location>
        <begin position="245"/>
        <end position="267"/>
    </location>
</feature>
<protein>
    <recommendedName>
        <fullName evidence="5">ComF family protein</fullName>
    </recommendedName>
</protein>
<dbReference type="Proteomes" id="UP000662111">
    <property type="component" value="Unassembled WGS sequence"/>
</dbReference>